<dbReference type="GO" id="GO:0008725">
    <property type="term" value="F:DNA-3-methyladenine glycosylase activity"/>
    <property type="evidence" value="ECO:0007669"/>
    <property type="project" value="TreeGrafter"/>
</dbReference>
<dbReference type="SMART" id="SM00342">
    <property type="entry name" value="HTH_ARAC"/>
    <property type="match status" value="1"/>
</dbReference>
<dbReference type="Pfam" id="PF00730">
    <property type="entry name" value="HhH-GPD"/>
    <property type="match status" value="1"/>
</dbReference>
<dbReference type="InterPro" id="IPR011257">
    <property type="entry name" value="DNA_glycosylase"/>
</dbReference>
<dbReference type="GO" id="GO:0003700">
    <property type="term" value="F:DNA-binding transcription factor activity"/>
    <property type="evidence" value="ECO:0007669"/>
    <property type="project" value="InterPro"/>
</dbReference>
<evidence type="ECO:0000256" key="1">
    <source>
        <dbReference type="ARBA" id="ARBA00000086"/>
    </source>
</evidence>
<keyword evidence="13" id="KW-1185">Reference proteome</keyword>
<evidence type="ECO:0000256" key="4">
    <source>
        <dbReference type="ARBA" id="ARBA00022603"/>
    </source>
</evidence>
<dbReference type="GO" id="GO:0032993">
    <property type="term" value="C:protein-DNA complex"/>
    <property type="evidence" value="ECO:0007669"/>
    <property type="project" value="TreeGrafter"/>
</dbReference>
<dbReference type="AlphaFoldDB" id="A0AAW9QGB7"/>
<evidence type="ECO:0000256" key="6">
    <source>
        <dbReference type="ARBA" id="ARBA00023015"/>
    </source>
</evidence>
<dbReference type="SMART" id="SM00478">
    <property type="entry name" value="ENDO3c"/>
    <property type="match status" value="1"/>
</dbReference>
<dbReference type="InterPro" id="IPR023170">
    <property type="entry name" value="HhH_base_excis_C"/>
</dbReference>
<evidence type="ECO:0000313" key="13">
    <source>
        <dbReference type="Proteomes" id="UP001336250"/>
    </source>
</evidence>
<evidence type="ECO:0000256" key="2">
    <source>
        <dbReference type="ARBA" id="ARBA00001947"/>
    </source>
</evidence>
<evidence type="ECO:0000256" key="10">
    <source>
        <dbReference type="SAM" id="MobiDB-lite"/>
    </source>
</evidence>
<dbReference type="InterPro" id="IPR037046">
    <property type="entry name" value="AlkA_N_sf"/>
</dbReference>
<dbReference type="InterPro" id="IPR051912">
    <property type="entry name" value="Alkylbase_DNA_Glycosylase/TA"/>
</dbReference>
<dbReference type="Gene3D" id="1.10.10.60">
    <property type="entry name" value="Homeodomain-like"/>
    <property type="match status" value="2"/>
</dbReference>
<keyword evidence="7" id="KW-0010">Activator</keyword>
<comment type="catalytic activity">
    <reaction evidence="1">
        <text>Hydrolysis of alkylated DNA, releasing 3-methyladenine, 3-methylguanine, 7-methylguanine and 7-methyladenine.</text>
        <dbReference type="EC" id="3.2.2.21"/>
    </reaction>
</comment>
<dbReference type="Pfam" id="PF12833">
    <property type="entry name" value="HTH_18"/>
    <property type="match status" value="1"/>
</dbReference>
<name>A0AAW9QGB7_9BURK</name>
<dbReference type="EC" id="3.2.2.21" evidence="3"/>
<dbReference type="InterPro" id="IPR003265">
    <property type="entry name" value="HhH-GPD_domain"/>
</dbReference>
<dbReference type="PANTHER" id="PTHR43003">
    <property type="entry name" value="DNA-3-METHYLADENINE GLYCOSYLASE"/>
    <property type="match status" value="1"/>
</dbReference>
<dbReference type="GO" id="GO:0006285">
    <property type="term" value="P:base-excision repair, AP site formation"/>
    <property type="evidence" value="ECO:0007669"/>
    <property type="project" value="TreeGrafter"/>
</dbReference>
<gene>
    <name evidence="12" type="ORF">V4F39_07255</name>
</gene>
<dbReference type="SMART" id="SM01009">
    <property type="entry name" value="AlkA_N"/>
    <property type="match status" value="1"/>
</dbReference>
<sequence length="512" mass="55226">MDTAAAPAEADTPDARYAALAARDARFDGRFFVGVTSTGIYCRPVCRVRLPLQRNCRFFGNAASAEQAGFRPCLRCRPELAPGLSFTDSSQVLAQHAARLMEQAVMEGQPVSLPGVAGRLGVTDRHLRRIFQEAHGVSPIDFLTTQRLLLAKRLLTDTAMPVTHVALASGYGSVRRFNAAFAERYRLSPSALRREPAGPEAGAPVRSPRGAMPAGRGRARPSPAQPVLRLGYRPPFDVPGVLRFFAQRAVPGIEAVDGLSLRRTLVMPHGAEALAGWLELRFVPERHEVHVTLSPAFVPVLGAALQRVRHALDLDADPALVDPVLATLPMVPVPGIRLAGSFDGFETAMRVVLGQQVTVAAARTLARRIAERFGEAIETPFADLVRLPPTPAAIAQADPEEIGRLGIVRQRVRALQALAAEVHAGRIALHRGAPLAATMAAMQALPGIGEWTAQLIALRALAWPDAFPSTDIGLLNALGTRDVAAVLAQAEAWRPWRGYAVMRLWQHLETLK</sequence>
<dbReference type="SUPFAM" id="SSF57884">
    <property type="entry name" value="Ada DNA repair protein, N-terminal domain (N-Ada 10)"/>
    <property type="match status" value="1"/>
</dbReference>
<dbReference type="Gene3D" id="3.30.310.20">
    <property type="entry name" value="DNA-3-methyladenine glycosylase AlkA, N-terminal domain"/>
    <property type="match status" value="1"/>
</dbReference>
<dbReference type="GO" id="GO:0043916">
    <property type="term" value="F:DNA-7-methylguanine glycosylase activity"/>
    <property type="evidence" value="ECO:0007669"/>
    <property type="project" value="TreeGrafter"/>
</dbReference>
<dbReference type="Gene3D" id="1.10.340.30">
    <property type="entry name" value="Hypothetical protein, domain 2"/>
    <property type="match status" value="1"/>
</dbReference>
<dbReference type="SUPFAM" id="SSF55945">
    <property type="entry name" value="TATA-box binding protein-like"/>
    <property type="match status" value="1"/>
</dbReference>
<dbReference type="CDD" id="cd00056">
    <property type="entry name" value="ENDO3c"/>
    <property type="match status" value="1"/>
</dbReference>
<keyword evidence="5" id="KW-0227">DNA damage</keyword>
<dbReference type="InterPro" id="IPR018060">
    <property type="entry name" value="HTH_AraC"/>
</dbReference>
<evidence type="ECO:0000256" key="7">
    <source>
        <dbReference type="ARBA" id="ARBA00023159"/>
    </source>
</evidence>
<feature type="compositionally biased region" description="Low complexity" evidence="10">
    <location>
        <begin position="206"/>
        <end position="222"/>
    </location>
</feature>
<dbReference type="GO" id="GO:0032259">
    <property type="term" value="P:methylation"/>
    <property type="evidence" value="ECO:0007669"/>
    <property type="project" value="UniProtKB-KW"/>
</dbReference>
<feature type="region of interest" description="Disordered" evidence="10">
    <location>
        <begin position="192"/>
        <end position="224"/>
    </location>
</feature>
<dbReference type="Proteomes" id="UP001336250">
    <property type="component" value="Unassembled WGS sequence"/>
</dbReference>
<dbReference type="EMBL" id="JAZIBG010000019">
    <property type="protein sequence ID" value="MEF7613705.1"/>
    <property type="molecule type" value="Genomic_DNA"/>
</dbReference>
<evidence type="ECO:0000313" key="12">
    <source>
        <dbReference type="EMBL" id="MEF7613705.1"/>
    </source>
</evidence>
<dbReference type="InterPro" id="IPR010316">
    <property type="entry name" value="AlkA_N"/>
</dbReference>
<evidence type="ECO:0000256" key="5">
    <source>
        <dbReference type="ARBA" id="ARBA00022763"/>
    </source>
</evidence>
<proteinExistence type="predicted"/>
<keyword evidence="8" id="KW-0804">Transcription</keyword>
<keyword evidence="4" id="KW-0808">Transferase</keyword>
<dbReference type="GO" id="GO:0008168">
    <property type="term" value="F:methyltransferase activity"/>
    <property type="evidence" value="ECO:0007669"/>
    <property type="project" value="UniProtKB-KW"/>
</dbReference>
<dbReference type="Pfam" id="PF02805">
    <property type="entry name" value="Ada_Zn_binding"/>
    <property type="match status" value="1"/>
</dbReference>
<dbReference type="GO" id="GO:0005737">
    <property type="term" value="C:cytoplasm"/>
    <property type="evidence" value="ECO:0007669"/>
    <property type="project" value="TreeGrafter"/>
</dbReference>
<feature type="domain" description="HTH araC/xylS-type" evidence="11">
    <location>
        <begin position="95"/>
        <end position="195"/>
    </location>
</feature>
<evidence type="ECO:0000259" key="11">
    <source>
        <dbReference type="PROSITE" id="PS01124"/>
    </source>
</evidence>
<dbReference type="GO" id="GO:0043565">
    <property type="term" value="F:sequence-specific DNA binding"/>
    <property type="evidence" value="ECO:0007669"/>
    <property type="project" value="InterPro"/>
</dbReference>
<dbReference type="Pfam" id="PF06029">
    <property type="entry name" value="AlkA_N"/>
    <property type="match status" value="1"/>
</dbReference>
<dbReference type="InterPro" id="IPR004026">
    <property type="entry name" value="Ada_DNA_repair_Zn-bd"/>
</dbReference>
<protein>
    <recommendedName>
        <fullName evidence="3">DNA-3-methyladenine glycosylase II</fullName>
        <ecNumber evidence="3">3.2.2.21</ecNumber>
    </recommendedName>
</protein>
<organism evidence="12 13">
    <name type="scientific">Aquincola agrisoli</name>
    <dbReference type="NCBI Taxonomy" id="3119538"/>
    <lineage>
        <taxon>Bacteria</taxon>
        <taxon>Pseudomonadati</taxon>
        <taxon>Pseudomonadota</taxon>
        <taxon>Betaproteobacteria</taxon>
        <taxon>Burkholderiales</taxon>
        <taxon>Sphaerotilaceae</taxon>
        <taxon>Aquincola</taxon>
    </lineage>
</organism>
<dbReference type="SUPFAM" id="SSF46689">
    <property type="entry name" value="Homeodomain-like"/>
    <property type="match status" value="1"/>
</dbReference>
<dbReference type="RefSeq" id="WP_332288644.1">
    <property type="nucleotide sequence ID" value="NZ_JAZIBG010000019.1"/>
</dbReference>
<dbReference type="GO" id="GO:0008270">
    <property type="term" value="F:zinc ion binding"/>
    <property type="evidence" value="ECO:0007669"/>
    <property type="project" value="InterPro"/>
</dbReference>
<dbReference type="Gene3D" id="1.10.1670.10">
    <property type="entry name" value="Helix-hairpin-Helix base-excision DNA repair enzymes (C-terminal)"/>
    <property type="match status" value="1"/>
</dbReference>
<dbReference type="InterPro" id="IPR035451">
    <property type="entry name" value="Ada-like_dom_sf"/>
</dbReference>
<dbReference type="PROSITE" id="PS01124">
    <property type="entry name" value="HTH_ARAC_FAMILY_2"/>
    <property type="match status" value="1"/>
</dbReference>
<dbReference type="InterPro" id="IPR009057">
    <property type="entry name" value="Homeodomain-like_sf"/>
</dbReference>
<dbReference type="GO" id="GO:0006307">
    <property type="term" value="P:DNA alkylation repair"/>
    <property type="evidence" value="ECO:0007669"/>
    <property type="project" value="TreeGrafter"/>
</dbReference>
<dbReference type="Gene3D" id="3.40.10.10">
    <property type="entry name" value="DNA Methylphosphotriester Repair Domain"/>
    <property type="match status" value="1"/>
</dbReference>
<dbReference type="GO" id="GO:0032131">
    <property type="term" value="F:alkylated DNA binding"/>
    <property type="evidence" value="ECO:0007669"/>
    <property type="project" value="TreeGrafter"/>
</dbReference>
<keyword evidence="4" id="KW-0489">Methyltransferase</keyword>
<comment type="cofactor">
    <cofactor evidence="2">
        <name>Zn(2+)</name>
        <dbReference type="ChEBI" id="CHEBI:29105"/>
    </cofactor>
</comment>
<evidence type="ECO:0000256" key="3">
    <source>
        <dbReference type="ARBA" id="ARBA00012000"/>
    </source>
</evidence>
<keyword evidence="9" id="KW-0234">DNA repair</keyword>
<keyword evidence="6" id="KW-0805">Transcription regulation</keyword>
<evidence type="ECO:0000256" key="8">
    <source>
        <dbReference type="ARBA" id="ARBA00023163"/>
    </source>
</evidence>
<accession>A0AAW9QGB7</accession>
<comment type="caution">
    <text evidence="12">The sequence shown here is derived from an EMBL/GenBank/DDBJ whole genome shotgun (WGS) entry which is preliminary data.</text>
</comment>
<reference evidence="12 13" key="1">
    <citation type="submission" date="2024-02" db="EMBL/GenBank/DDBJ databases">
        <title>Genome sequence of Aquincola sp. MAHUQ-54.</title>
        <authorList>
            <person name="Huq M.A."/>
        </authorList>
    </citation>
    <scope>NUCLEOTIDE SEQUENCE [LARGE SCALE GENOMIC DNA]</scope>
    <source>
        <strain evidence="12 13">MAHUQ-54</strain>
    </source>
</reference>
<dbReference type="PANTHER" id="PTHR43003:SF13">
    <property type="entry name" value="DNA-3-METHYLADENINE GLYCOSYLASE 2"/>
    <property type="match status" value="1"/>
</dbReference>
<evidence type="ECO:0000256" key="9">
    <source>
        <dbReference type="ARBA" id="ARBA00023204"/>
    </source>
</evidence>
<dbReference type="SUPFAM" id="SSF48150">
    <property type="entry name" value="DNA-glycosylase"/>
    <property type="match status" value="1"/>
</dbReference>